<dbReference type="EMBL" id="JBHUMF010000031">
    <property type="protein sequence ID" value="MFD2682062.1"/>
    <property type="molecule type" value="Genomic_DNA"/>
</dbReference>
<evidence type="ECO:0000313" key="3">
    <source>
        <dbReference type="EMBL" id="MFD2682062.1"/>
    </source>
</evidence>
<protein>
    <submittedName>
        <fullName evidence="3">STAS domain-containing protein</fullName>
    </submittedName>
</protein>
<dbReference type="Proteomes" id="UP001597506">
    <property type="component" value="Unassembled WGS sequence"/>
</dbReference>
<comment type="caution">
    <text evidence="3">The sequence shown here is derived from an EMBL/GenBank/DDBJ whole genome shotgun (WGS) entry which is preliminary data.</text>
</comment>
<dbReference type="InterPro" id="IPR025751">
    <property type="entry name" value="RsbRD_N_dom"/>
</dbReference>
<evidence type="ECO:0000259" key="2">
    <source>
        <dbReference type="PROSITE" id="PS50801"/>
    </source>
</evidence>
<proteinExistence type="predicted"/>
<accession>A0ABW5RTN7</accession>
<dbReference type="PANTHER" id="PTHR33745:SF3">
    <property type="entry name" value="RSBT CO-ANTAGONIST PROTEIN RSBRC"/>
    <property type="match status" value="1"/>
</dbReference>
<dbReference type="SUPFAM" id="SSF52091">
    <property type="entry name" value="SpoIIaa-like"/>
    <property type="match status" value="1"/>
</dbReference>
<dbReference type="CDD" id="cd07041">
    <property type="entry name" value="STAS_RsbR_RsbS_like"/>
    <property type="match status" value="1"/>
</dbReference>
<dbReference type="Pfam" id="PF14361">
    <property type="entry name" value="RsbRD_N"/>
    <property type="match status" value="1"/>
</dbReference>
<organism evidence="3 4">
    <name type="scientific">Bacillus seohaeanensis</name>
    <dbReference type="NCBI Taxonomy" id="284580"/>
    <lineage>
        <taxon>Bacteria</taxon>
        <taxon>Bacillati</taxon>
        <taxon>Bacillota</taxon>
        <taxon>Bacilli</taxon>
        <taxon>Bacillales</taxon>
        <taxon>Bacillaceae</taxon>
        <taxon>Bacillus</taxon>
    </lineage>
</organism>
<feature type="domain" description="STAS" evidence="2">
    <location>
        <begin position="162"/>
        <end position="273"/>
    </location>
</feature>
<evidence type="ECO:0000256" key="1">
    <source>
        <dbReference type="ARBA" id="ARBA00022553"/>
    </source>
</evidence>
<keyword evidence="4" id="KW-1185">Reference proteome</keyword>
<dbReference type="Pfam" id="PF01740">
    <property type="entry name" value="STAS"/>
    <property type="match status" value="1"/>
</dbReference>
<dbReference type="InterPro" id="IPR036513">
    <property type="entry name" value="STAS_dom_sf"/>
</dbReference>
<keyword evidence="1" id="KW-0597">Phosphoprotein</keyword>
<dbReference type="InterPro" id="IPR051932">
    <property type="entry name" value="Bact_StressResp_Reg"/>
</dbReference>
<dbReference type="InterPro" id="IPR002645">
    <property type="entry name" value="STAS_dom"/>
</dbReference>
<dbReference type="PANTHER" id="PTHR33745">
    <property type="entry name" value="RSBT ANTAGONIST PROTEIN RSBS-RELATED"/>
    <property type="match status" value="1"/>
</dbReference>
<dbReference type="PROSITE" id="PS50801">
    <property type="entry name" value="STAS"/>
    <property type="match status" value="1"/>
</dbReference>
<reference evidence="4" key="1">
    <citation type="journal article" date="2019" name="Int. J. Syst. Evol. Microbiol.">
        <title>The Global Catalogue of Microorganisms (GCM) 10K type strain sequencing project: providing services to taxonomists for standard genome sequencing and annotation.</title>
        <authorList>
            <consortium name="The Broad Institute Genomics Platform"/>
            <consortium name="The Broad Institute Genome Sequencing Center for Infectious Disease"/>
            <person name="Wu L."/>
            <person name="Ma J."/>
        </authorList>
    </citation>
    <scope>NUCLEOTIDE SEQUENCE [LARGE SCALE GENOMIC DNA]</scope>
    <source>
        <strain evidence="4">KCTC 3913</strain>
    </source>
</reference>
<evidence type="ECO:0000313" key="4">
    <source>
        <dbReference type="Proteomes" id="UP001597506"/>
    </source>
</evidence>
<name>A0ABW5RTN7_9BACI</name>
<dbReference type="Gene3D" id="1.10.490.70">
    <property type="entry name" value="Histidine kinase N-terminal domain"/>
    <property type="match status" value="1"/>
</dbReference>
<sequence length="281" mass="32006">MKNALYQFLLDNKAEIIEEWMNRRKNDVDSFFSAQAPKYVETELKEEAEELVLTISRVFVEEDIAYQKFLLDWAVKIGEERAQNDTTLQEVIFQFKVFKQIYLNYVNEFILKTETVSIENVVEWNSQLNLAFDNVIEVFTSHYREANKQLLQSQQEIINELSSPIIPITETIAVLPLIGDIDTTRAKIIQESSLSQCAERGVEILFIDLSGVPIVDTMVAQQIFHVVSSLQLIGVKSVLSGIRPEVAQTAIQLGIDFSTIRIEPNLSQALKQIDFLSSAGR</sequence>
<gene>
    <name evidence="3" type="ORF">ACFSUL_15080</name>
</gene>
<dbReference type="RefSeq" id="WP_377936772.1">
    <property type="nucleotide sequence ID" value="NZ_JBHUMF010000031.1"/>
</dbReference>
<dbReference type="Gene3D" id="3.30.750.24">
    <property type="entry name" value="STAS domain"/>
    <property type="match status" value="1"/>
</dbReference>